<comment type="caution">
    <text evidence="2">The sequence shown here is derived from an EMBL/GenBank/DDBJ whole genome shotgun (WGS) entry which is preliminary data.</text>
</comment>
<dbReference type="OrthoDB" id="3171933at2"/>
<dbReference type="GeneID" id="85007881"/>
<accession>D0WHR9</accession>
<evidence type="ECO:0000256" key="1">
    <source>
        <dbReference type="SAM" id="MobiDB-lite"/>
    </source>
</evidence>
<dbReference type="RefSeq" id="WP_006362639.1">
    <property type="nucleotide sequence ID" value="NZ_GG700630.1"/>
</dbReference>
<dbReference type="eggNOG" id="COG3881">
    <property type="taxonomic scope" value="Bacteria"/>
</dbReference>
<dbReference type="HOGENOM" id="CLU_067565_0_0_11"/>
<evidence type="ECO:0000313" key="2">
    <source>
        <dbReference type="EMBL" id="EEZ61012.1"/>
    </source>
</evidence>
<keyword evidence="3" id="KW-1185">Reference proteome</keyword>
<dbReference type="AlphaFoldDB" id="D0WHR9"/>
<name>D0WHR9_SLAES</name>
<proteinExistence type="predicted"/>
<protein>
    <recommendedName>
        <fullName evidence="4">PRC-barrel domain protein</fullName>
    </recommendedName>
</protein>
<gene>
    <name evidence="2" type="ORF">HMPREF0762_01388</name>
</gene>
<dbReference type="EMBL" id="ACUX02000008">
    <property type="protein sequence ID" value="EEZ61012.1"/>
    <property type="molecule type" value="Genomic_DNA"/>
</dbReference>
<dbReference type="STRING" id="649764.HMPREF0762_01388"/>
<sequence>MAKKGLITTSDLERMRVRGGKSGRKNIGRVKTCVFHPKEKRCIGFIVKRPDLLWMFHRKDVFVALDEFELVDGRIVVAPESKMSGPAACKRMGLNWDSCILWSGLPLMVDEETAIGTVGTVTFSRITGDIESVVASNGVTSRYLLGTLEVPADCILGFRRGMGVDLSAGDAAAGSESEQTFKGAILVSDDVWELQPEGGWAEAAGEFTAKAQAKIQEATDAVKPKAQAAAAAAGDAINKGAYATGKQIAASKGMFSSFKEEYRRARTGDDEALAVSSGGDADGSLDVDESRPKASSKPEGASGSGSAPSIGGMFAAFKEEYDKASK</sequence>
<reference evidence="2" key="1">
    <citation type="submission" date="2009-10" db="EMBL/GenBank/DDBJ databases">
        <authorList>
            <person name="Weinstock G."/>
            <person name="Sodergren E."/>
            <person name="Clifton S."/>
            <person name="Fulton L."/>
            <person name="Fulton B."/>
            <person name="Courtney L."/>
            <person name="Fronick C."/>
            <person name="Harrison M."/>
            <person name="Strong C."/>
            <person name="Farmer C."/>
            <person name="Delahaunty K."/>
            <person name="Markovic C."/>
            <person name="Hall O."/>
            <person name="Minx P."/>
            <person name="Tomlinson C."/>
            <person name="Mitreva M."/>
            <person name="Nelson J."/>
            <person name="Hou S."/>
            <person name="Wollam A."/>
            <person name="Pepin K.H."/>
            <person name="Johnson M."/>
            <person name="Bhonagiri V."/>
            <person name="Nash W.E."/>
            <person name="Warren W."/>
            <person name="Chinwalla A."/>
            <person name="Mardis E.R."/>
            <person name="Wilson R.K."/>
        </authorList>
    </citation>
    <scope>NUCLEOTIDE SEQUENCE [LARGE SCALE GENOMIC DNA]</scope>
    <source>
        <strain evidence="2">ATCC 700122</strain>
    </source>
</reference>
<evidence type="ECO:0008006" key="4">
    <source>
        <dbReference type="Google" id="ProtNLM"/>
    </source>
</evidence>
<feature type="region of interest" description="Disordered" evidence="1">
    <location>
        <begin position="268"/>
        <end position="311"/>
    </location>
</feature>
<organism evidence="2 3">
    <name type="scientific">Slackia exigua (strain ATCC 700122 / DSM 15923 / CIP 105133 / JCM 11022 / KCTC 5966 / S-7)</name>
    <dbReference type="NCBI Taxonomy" id="649764"/>
    <lineage>
        <taxon>Bacteria</taxon>
        <taxon>Bacillati</taxon>
        <taxon>Actinomycetota</taxon>
        <taxon>Coriobacteriia</taxon>
        <taxon>Eggerthellales</taxon>
        <taxon>Eggerthellaceae</taxon>
        <taxon>Slackia</taxon>
    </lineage>
</organism>
<dbReference type="Proteomes" id="UP000006001">
    <property type="component" value="Unassembled WGS sequence"/>
</dbReference>
<feature type="compositionally biased region" description="Low complexity" evidence="1">
    <location>
        <begin position="293"/>
        <end position="311"/>
    </location>
</feature>
<evidence type="ECO:0000313" key="3">
    <source>
        <dbReference type="Proteomes" id="UP000006001"/>
    </source>
</evidence>